<name>A0A0A8USM3_LEGHA</name>
<dbReference type="Gene3D" id="3.40.50.300">
    <property type="entry name" value="P-loop containing nucleotide triphosphate hydrolases"/>
    <property type="match status" value="1"/>
</dbReference>
<evidence type="ECO:0000256" key="1">
    <source>
        <dbReference type="ARBA" id="ARBA00001946"/>
    </source>
</evidence>
<evidence type="ECO:0000256" key="2">
    <source>
        <dbReference type="ARBA" id="ARBA00003213"/>
    </source>
</evidence>
<keyword evidence="6 10" id="KW-0547">Nucleotide-binding</keyword>
<keyword evidence="7 10" id="KW-0067">ATP-binding</keyword>
<keyword evidence="15" id="KW-1185">Reference proteome</keyword>
<evidence type="ECO:0000256" key="11">
    <source>
        <dbReference type="RuleBase" id="RU003783"/>
    </source>
</evidence>
<feature type="site" description="Interaction with substrate tRNA" evidence="10">
    <location>
        <position position="123"/>
    </location>
</feature>
<dbReference type="Gene3D" id="1.10.20.140">
    <property type="match status" value="1"/>
</dbReference>
<dbReference type="Pfam" id="PF01715">
    <property type="entry name" value="IPPT"/>
    <property type="match status" value="1"/>
</dbReference>
<dbReference type="PATRIC" id="fig|449.7.peg.2464"/>
<evidence type="ECO:0000256" key="6">
    <source>
        <dbReference type="ARBA" id="ARBA00022741"/>
    </source>
</evidence>
<keyword evidence="4 10" id="KW-0808">Transferase</keyword>
<dbReference type="OrthoDB" id="9776390at2"/>
<dbReference type="Proteomes" id="UP000032803">
    <property type="component" value="Chromosome I"/>
</dbReference>
<evidence type="ECO:0000256" key="3">
    <source>
        <dbReference type="ARBA" id="ARBA00005842"/>
    </source>
</evidence>
<dbReference type="PANTHER" id="PTHR11088:SF60">
    <property type="entry name" value="TRNA DIMETHYLALLYLTRANSFERASE"/>
    <property type="match status" value="1"/>
</dbReference>
<dbReference type="FunFam" id="1.10.20.140:FF:000001">
    <property type="entry name" value="tRNA dimethylallyltransferase"/>
    <property type="match status" value="1"/>
</dbReference>
<dbReference type="NCBIfam" id="TIGR00174">
    <property type="entry name" value="miaA"/>
    <property type="match status" value="1"/>
</dbReference>
<dbReference type="HOGENOM" id="CLU_032616_0_0_6"/>
<evidence type="ECO:0000256" key="9">
    <source>
        <dbReference type="ARBA" id="ARBA00049563"/>
    </source>
</evidence>
<dbReference type="GO" id="GO:0052381">
    <property type="term" value="F:tRNA dimethylallyltransferase activity"/>
    <property type="evidence" value="ECO:0007669"/>
    <property type="project" value="UniProtKB-UniRule"/>
</dbReference>
<protein>
    <recommendedName>
        <fullName evidence="10">tRNA dimethylallyltransferase</fullName>
        <ecNumber evidence="10">2.5.1.75</ecNumber>
    </recommendedName>
    <alternativeName>
        <fullName evidence="10">Dimethylallyl diphosphate:tRNA dimethylallyltransferase</fullName>
        <shortName evidence="10">DMAPP:tRNA dimethylallyltransferase</shortName>
        <shortName evidence="10">DMATase</shortName>
    </alternativeName>
    <alternativeName>
        <fullName evidence="10">Isopentenyl-diphosphate:tRNA isopentenyltransferase</fullName>
        <shortName evidence="10">IPP transferase</shortName>
        <shortName evidence="10">IPPT</shortName>
        <shortName evidence="10">IPTase</shortName>
    </alternativeName>
</protein>
<evidence type="ECO:0000256" key="12">
    <source>
        <dbReference type="RuleBase" id="RU003784"/>
    </source>
</evidence>
<evidence type="ECO:0000313" key="15">
    <source>
        <dbReference type="Proteomes" id="UP000032803"/>
    </source>
</evidence>
<feature type="region of interest" description="Interaction with substrate tRNA" evidence="10">
    <location>
        <begin position="159"/>
        <end position="163"/>
    </location>
</feature>
<evidence type="ECO:0000313" key="14">
    <source>
        <dbReference type="EMBL" id="CEK11728.1"/>
    </source>
</evidence>
<dbReference type="AlphaFoldDB" id="A0A0A8USM3"/>
<dbReference type="EMBL" id="LN681225">
    <property type="protein sequence ID" value="CEK11728.1"/>
    <property type="molecule type" value="Genomic_DNA"/>
</dbReference>
<dbReference type="RefSeq" id="WP_045106864.1">
    <property type="nucleotide sequence ID" value="NZ_LN681225.1"/>
</dbReference>
<dbReference type="PANTHER" id="PTHR11088">
    <property type="entry name" value="TRNA DIMETHYLALLYLTRANSFERASE"/>
    <property type="match status" value="1"/>
</dbReference>
<dbReference type="InterPro" id="IPR027417">
    <property type="entry name" value="P-loop_NTPase"/>
</dbReference>
<dbReference type="GO" id="GO:0005524">
    <property type="term" value="F:ATP binding"/>
    <property type="evidence" value="ECO:0007669"/>
    <property type="project" value="UniProtKB-UniRule"/>
</dbReference>
<sequence>MTKTIVCLMGPTASGKTALACELTKTFPFEIISVDSAMIYREMNIGTAKPSAEELQLTPHYLIDILDPIESYSAAQFCEDVVELIEEIFQKGKFPLLVGGTMMYFNALQKGLSVLPQADEAIRMELLQQAERHGWSYLHQQLEKVDPLSAKRIHPNDTQRIQRALEVYQLTGKPLSFFWSEQKGAVKYHFVNLILFPEHREWLHERIALRFEHMLNNDLVGEVAQLLQKWQLPPTCPSMRSVGYRQVINYLAGDYDFETLKHKGIVATRQLAKRQLTWLRSWSDGIFFNCEDMTTTEREIMALIKEIMDNKG</sequence>
<feature type="binding site" evidence="10">
    <location>
        <begin position="10"/>
        <end position="17"/>
    </location>
    <ligand>
        <name>ATP</name>
        <dbReference type="ChEBI" id="CHEBI:30616"/>
    </ligand>
</feature>
<reference evidence="15" key="1">
    <citation type="submission" date="2014-09" db="EMBL/GenBank/DDBJ databases">
        <authorList>
            <person name="Gomez-Valero L."/>
        </authorList>
    </citation>
    <scope>NUCLEOTIDE SEQUENCE [LARGE SCALE GENOMIC DNA]</scope>
    <source>
        <strain evidence="15">ATCC35250</strain>
    </source>
</reference>
<feature type="binding site" evidence="10">
    <location>
        <begin position="12"/>
        <end position="17"/>
    </location>
    <ligand>
        <name>substrate</name>
    </ligand>
</feature>
<dbReference type="InterPro" id="IPR039657">
    <property type="entry name" value="Dimethylallyltransferase"/>
</dbReference>
<gene>
    <name evidence="10 14" type="primary">miaA</name>
    <name evidence="14" type="ORF">LHA_2728</name>
</gene>
<dbReference type="InterPro" id="IPR018022">
    <property type="entry name" value="IPT"/>
</dbReference>
<keyword evidence="8 10" id="KW-0460">Magnesium</keyword>
<evidence type="ECO:0000256" key="10">
    <source>
        <dbReference type="HAMAP-Rule" id="MF_00185"/>
    </source>
</evidence>
<keyword evidence="5 10" id="KW-0819">tRNA processing</keyword>
<organism evidence="14 15">
    <name type="scientific">Legionella hackeliae</name>
    <dbReference type="NCBI Taxonomy" id="449"/>
    <lineage>
        <taxon>Bacteria</taxon>
        <taxon>Pseudomonadati</taxon>
        <taxon>Pseudomonadota</taxon>
        <taxon>Gammaproteobacteria</taxon>
        <taxon>Legionellales</taxon>
        <taxon>Legionellaceae</taxon>
        <taxon>Legionella</taxon>
    </lineage>
</organism>
<comment type="similarity">
    <text evidence="3 10 13">Belongs to the IPP transferase family.</text>
</comment>
<dbReference type="KEGG" id="lha:LHA_2728"/>
<dbReference type="HAMAP" id="MF_00185">
    <property type="entry name" value="IPP_trans"/>
    <property type="match status" value="1"/>
</dbReference>
<comment type="catalytic activity">
    <reaction evidence="9 10 11">
        <text>adenosine(37) in tRNA + dimethylallyl diphosphate = N(6)-dimethylallyladenosine(37) in tRNA + diphosphate</text>
        <dbReference type="Rhea" id="RHEA:26482"/>
        <dbReference type="Rhea" id="RHEA-COMP:10162"/>
        <dbReference type="Rhea" id="RHEA-COMP:10375"/>
        <dbReference type="ChEBI" id="CHEBI:33019"/>
        <dbReference type="ChEBI" id="CHEBI:57623"/>
        <dbReference type="ChEBI" id="CHEBI:74411"/>
        <dbReference type="ChEBI" id="CHEBI:74415"/>
        <dbReference type="EC" id="2.5.1.75"/>
    </reaction>
</comment>
<dbReference type="EC" id="2.5.1.75" evidence="10"/>
<feature type="region of interest" description="Interaction with substrate tRNA" evidence="10">
    <location>
        <begin position="35"/>
        <end position="38"/>
    </location>
</feature>
<accession>A0A0A8USM3</accession>
<evidence type="ECO:0000256" key="4">
    <source>
        <dbReference type="ARBA" id="ARBA00022679"/>
    </source>
</evidence>
<feature type="site" description="Interaction with substrate tRNA" evidence="10">
    <location>
        <position position="101"/>
    </location>
</feature>
<evidence type="ECO:0000256" key="8">
    <source>
        <dbReference type="ARBA" id="ARBA00022842"/>
    </source>
</evidence>
<proteinExistence type="inferred from homology"/>
<comment type="subunit">
    <text evidence="10">Monomer.</text>
</comment>
<comment type="cofactor">
    <cofactor evidence="1 10">
        <name>Mg(2+)</name>
        <dbReference type="ChEBI" id="CHEBI:18420"/>
    </cofactor>
</comment>
<dbReference type="STRING" id="449.LHA_2728"/>
<evidence type="ECO:0000256" key="13">
    <source>
        <dbReference type="RuleBase" id="RU003785"/>
    </source>
</evidence>
<evidence type="ECO:0000256" key="7">
    <source>
        <dbReference type="ARBA" id="ARBA00022840"/>
    </source>
</evidence>
<dbReference type="SUPFAM" id="SSF52540">
    <property type="entry name" value="P-loop containing nucleoside triphosphate hydrolases"/>
    <property type="match status" value="1"/>
</dbReference>
<evidence type="ECO:0000256" key="5">
    <source>
        <dbReference type="ARBA" id="ARBA00022694"/>
    </source>
</evidence>
<dbReference type="GO" id="GO:0006400">
    <property type="term" value="P:tRNA modification"/>
    <property type="evidence" value="ECO:0007669"/>
    <property type="project" value="TreeGrafter"/>
</dbReference>
<comment type="caution">
    <text evidence="10">Lacks conserved residue(s) required for the propagation of feature annotation.</text>
</comment>
<comment type="function">
    <text evidence="2 10 12">Catalyzes the transfer of a dimethylallyl group onto the adenine at position 37 in tRNAs that read codons beginning with uridine, leading to the formation of N6-(dimethylallyl)adenosine (i(6)A).</text>
</comment>